<evidence type="ECO:0000259" key="17">
    <source>
        <dbReference type="PROSITE" id="PS50893"/>
    </source>
</evidence>
<dbReference type="GO" id="GO:0003677">
    <property type="term" value="F:DNA binding"/>
    <property type="evidence" value="ECO:0007669"/>
    <property type="project" value="UniProtKB-KW"/>
</dbReference>
<dbReference type="GO" id="GO:0006289">
    <property type="term" value="P:nucleotide-excision repair"/>
    <property type="evidence" value="ECO:0007669"/>
    <property type="project" value="InterPro"/>
</dbReference>
<keyword evidence="2" id="KW-0963">Cytoplasm</keyword>
<evidence type="ECO:0000256" key="14">
    <source>
        <dbReference type="ARBA" id="ARBA00038000"/>
    </source>
</evidence>
<dbReference type="GO" id="GO:0008270">
    <property type="term" value="F:zinc ion binding"/>
    <property type="evidence" value="ECO:0007669"/>
    <property type="project" value="UniProtKB-KW"/>
</dbReference>
<evidence type="ECO:0000256" key="5">
    <source>
        <dbReference type="ARBA" id="ARBA00022741"/>
    </source>
</evidence>
<dbReference type="InterPro" id="IPR041552">
    <property type="entry name" value="UvrA_DNA-bd"/>
</dbReference>
<evidence type="ECO:0000256" key="4">
    <source>
        <dbReference type="ARBA" id="ARBA00022737"/>
    </source>
</evidence>
<dbReference type="GO" id="GO:0009380">
    <property type="term" value="C:excinuclease repair complex"/>
    <property type="evidence" value="ECO:0007669"/>
    <property type="project" value="InterPro"/>
</dbReference>
<keyword evidence="5" id="KW-0547">Nucleotide-binding</keyword>
<dbReference type="InterPro" id="IPR004602">
    <property type="entry name" value="UvrA"/>
</dbReference>
<keyword evidence="3" id="KW-0479">Metal-binding</keyword>
<dbReference type="Pfam" id="PF00005">
    <property type="entry name" value="ABC_tran"/>
    <property type="match status" value="1"/>
</dbReference>
<name>A0A1F5ECQ4_9BACT</name>
<keyword evidence="6" id="KW-0227">DNA damage</keyword>
<dbReference type="PANTHER" id="PTHR43152">
    <property type="entry name" value="UVRABC SYSTEM PROTEIN A"/>
    <property type="match status" value="1"/>
</dbReference>
<keyword evidence="7" id="KW-0228">DNA excision</keyword>
<dbReference type="STRING" id="1797471.A3A71_03005"/>
<dbReference type="CDD" id="cd03271">
    <property type="entry name" value="ABC_UvrA_II"/>
    <property type="match status" value="1"/>
</dbReference>
<proteinExistence type="inferred from homology"/>
<keyword evidence="13" id="KW-0234">DNA repair</keyword>
<evidence type="ECO:0000256" key="15">
    <source>
        <dbReference type="ARBA" id="ARBA00039316"/>
    </source>
</evidence>
<dbReference type="PROSITE" id="PS50893">
    <property type="entry name" value="ABC_TRANSPORTER_2"/>
    <property type="match status" value="2"/>
</dbReference>
<keyword evidence="4" id="KW-0677">Repeat</keyword>
<evidence type="ECO:0000256" key="11">
    <source>
        <dbReference type="ARBA" id="ARBA00022881"/>
    </source>
</evidence>
<dbReference type="GO" id="GO:0016887">
    <property type="term" value="F:ATP hydrolysis activity"/>
    <property type="evidence" value="ECO:0007669"/>
    <property type="project" value="InterPro"/>
</dbReference>
<evidence type="ECO:0000256" key="7">
    <source>
        <dbReference type="ARBA" id="ARBA00022769"/>
    </source>
</evidence>
<keyword evidence="9" id="KW-0862">Zinc</keyword>
<comment type="subcellular location">
    <subcellularLocation>
        <location evidence="1">Cytoplasm</location>
    </subcellularLocation>
</comment>
<gene>
    <name evidence="18" type="ORF">A3A71_03005</name>
</gene>
<protein>
    <recommendedName>
        <fullName evidence="15">UvrABC system protein A</fullName>
    </recommendedName>
    <alternativeName>
        <fullName evidence="16">Excinuclease ABC subunit A</fullName>
    </alternativeName>
</protein>
<evidence type="ECO:0000256" key="13">
    <source>
        <dbReference type="ARBA" id="ARBA00023204"/>
    </source>
</evidence>
<dbReference type="EMBL" id="MEZX01000001">
    <property type="protein sequence ID" value="OGD65036.1"/>
    <property type="molecule type" value="Genomic_DNA"/>
</dbReference>
<dbReference type="InterPro" id="IPR003593">
    <property type="entry name" value="AAA+_ATPase"/>
</dbReference>
<comment type="similarity">
    <text evidence="14">Belongs to the ABC transporter superfamily. UvrA family.</text>
</comment>
<evidence type="ECO:0000313" key="18">
    <source>
        <dbReference type="EMBL" id="OGD65036.1"/>
    </source>
</evidence>
<dbReference type="Gene3D" id="3.40.50.300">
    <property type="entry name" value="P-loop containing nucleotide triphosphate hydrolases"/>
    <property type="match status" value="2"/>
</dbReference>
<dbReference type="Proteomes" id="UP000177481">
    <property type="component" value="Unassembled WGS sequence"/>
</dbReference>
<keyword evidence="12" id="KW-0238">DNA-binding</keyword>
<dbReference type="SMART" id="SM00382">
    <property type="entry name" value="AAA"/>
    <property type="match status" value="2"/>
</dbReference>
<dbReference type="PANTHER" id="PTHR43152:SF1">
    <property type="entry name" value="UVRA PROTEIN"/>
    <property type="match status" value="1"/>
</dbReference>
<dbReference type="Gene3D" id="1.10.8.280">
    <property type="entry name" value="ABC transporter ATPase domain-like"/>
    <property type="match status" value="1"/>
</dbReference>
<evidence type="ECO:0000256" key="12">
    <source>
        <dbReference type="ARBA" id="ARBA00023125"/>
    </source>
</evidence>
<feature type="domain" description="ABC transporter" evidence="17">
    <location>
        <begin position="616"/>
        <end position="948"/>
    </location>
</feature>
<dbReference type="GO" id="GO:0004518">
    <property type="term" value="F:nuclease activity"/>
    <property type="evidence" value="ECO:0007669"/>
    <property type="project" value="UniProtKB-KW"/>
</dbReference>
<evidence type="ECO:0000256" key="6">
    <source>
        <dbReference type="ARBA" id="ARBA00022763"/>
    </source>
</evidence>
<dbReference type="Gene3D" id="1.20.1580.10">
    <property type="entry name" value="ABC transporter ATPase like domain"/>
    <property type="match status" value="2"/>
</dbReference>
<keyword evidence="10" id="KW-0067">ATP-binding</keyword>
<dbReference type="FunFam" id="1.20.1580.10:FF:000002">
    <property type="entry name" value="UvrABC system protein A"/>
    <property type="match status" value="1"/>
</dbReference>
<dbReference type="GO" id="GO:0005737">
    <property type="term" value="C:cytoplasm"/>
    <property type="evidence" value="ECO:0007669"/>
    <property type="project" value="UniProtKB-SubCell"/>
</dbReference>
<reference evidence="18 19" key="1">
    <citation type="journal article" date="2016" name="Nat. Commun.">
        <title>Thousands of microbial genomes shed light on interconnected biogeochemical processes in an aquifer system.</title>
        <authorList>
            <person name="Anantharaman K."/>
            <person name="Brown C.T."/>
            <person name="Hug L.A."/>
            <person name="Sharon I."/>
            <person name="Castelle C.J."/>
            <person name="Probst A.J."/>
            <person name="Thomas B.C."/>
            <person name="Singh A."/>
            <person name="Wilkins M.J."/>
            <person name="Karaoz U."/>
            <person name="Brodie E.L."/>
            <person name="Williams K.H."/>
            <person name="Hubbard S.S."/>
            <person name="Banfield J.F."/>
        </authorList>
    </citation>
    <scope>NUCLEOTIDE SEQUENCE [LARGE SCALE GENOMIC DNA]</scope>
</reference>
<dbReference type="InterPro" id="IPR041102">
    <property type="entry name" value="UvrA_inter"/>
</dbReference>
<sequence>MEKIRIVGARTHNLKNLTVEIPKNQITIVTGLSGSGKSSLAFDTIFAEGQRRYVESLSSYASQFLSDIEKPDFDYIEGLAPAIAIDQKTAARNPRSTVATATEIYDFLRLLFSRVGDAFCPNCGILVNRQSIESIARLVMKDFRIDENLKVKIFALVINKRKGEHKYHLKQGKKAGVLKVRFDEVEMDMDEALTLEIDKNKRHTLEFLIGQVDFPVSNEQSELVAHVDLLKLVDKAVKAGSGMVVAAQIGGNLERFYSQKYACQKCGWQFPDIEPRLFSFNNPEGACQSCQGLGLQMVADPELVVPNPRLTLAEGAIRPWSRTTSHSNWYQKTLNDLAKKYEFSLDTPVGELPEDTMKVLLTGEVGAGNGSASSPQAPSDPELFEGVLPNLERRYRETDSDYLRQEIEKYMVERVCKVCKGQRLRIEVLSIKIDGKNIIDATSLNIEEAAEFFGQLGKTFEGSERIKIATPILKEIRSRLHYLLEVGLSYVTLDRTTSTLAGGEAQRVRLATQLGSGLTGIIYILDEPSIGLHPRDHEKLLATINELKSRGNTVIIVEHDRDTMLIADHIIDMGPGAGELGGEIISEGTPREIIADPKSITGGYLSGKKTISIPGHRHEHGSNKLTIKGARGNNLKNITVDVPLNKLVCVTGVSGSGKSTLVEDTLAKALSAHFHSSTTESAPHDEITGLNNIDNIINVDQTAIGRTPRSNPATYTGALGPIREIFAATSEAQNRGYDPSRFSFNLRGGRCENCRGDGQIKIEMNFLPDVYVTCSECRGKRYNSETLEIKYKDKDISDVLTMTVDEAVEFFADQAEVMEKLSVLQSVGLGYMRLGQPATTLSGGEAQRIKLATELAKRETGKTLYILDEPTTGLHFEDIQRLLSVLYQLVDRGNSVIIIEHNLDVIACADWIIDLGPDGGNGGGELVAEGTPEDIAANNRSVTGKYLVKSGHEATKKPAKTGAKR</sequence>
<dbReference type="InterPro" id="IPR027417">
    <property type="entry name" value="P-loop_NTPase"/>
</dbReference>
<evidence type="ECO:0000256" key="1">
    <source>
        <dbReference type="ARBA" id="ARBA00004496"/>
    </source>
</evidence>
<evidence type="ECO:0000256" key="3">
    <source>
        <dbReference type="ARBA" id="ARBA00022723"/>
    </source>
</evidence>
<keyword evidence="11" id="KW-0267">Excision nuclease</keyword>
<evidence type="ECO:0000256" key="16">
    <source>
        <dbReference type="ARBA" id="ARBA00042156"/>
    </source>
</evidence>
<evidence type="ECO:0000256" key="8">
    <source>
        <dbReference type="ARBA" id="ARBA00022771"/>
    </source>
</evidence>
<evidence type="ECO:0000256" key="10">
    <source>
        <dbReference type="ARBA" id="ARBA00022840"/>
    </source>
</evidence>
<dbReference type="AlphaFoldDB" id="A0A1F5ECQ4"/>
<dbReference type="InterPro" id="IPR003439">
    <property type="entry name" value="ABC_transporter-like_ATP-bd"/>
</dbReference>
<dbReference type="GO" id="GO:0005524">
    <property type="term" value="F:ATP binding"/>
    <property type="evidence" value="ECO:0007669"/>
    <property type="project" value="UniProtKB-KW"/>
</dbReference>
<dbReference type="InterPro" id="IPR017871">
    <property type="entry name" value="ABC_transporter-like_CS"/>
</dbReference>
<comment type="caution">
    <text evidence="18">The sequence shown here is derived from an EMBL/GenBank/DDBJ whole genome shotgun (WGS) entry which is preliminary data.</text>
</comment>
<dbReference type="NCBIfam" id="NF001503">
    <property type="entry name" value="PRK00349.1"/>
    <property type="match status" value="1"/>
</dbReference>
<feature type="domain" description="ABC transporter" evidence="17">
    <location>
        <begin position="317"/>
        <end position="600"/>
    </location>
</feature>
<dbReference type="SUPFAM" id="SSF52540">
    <property type="entry name" value="P-loop containing nucleoside triphosphate hydrolases"/>
    <property type="match status" value="2"/>
</dbReference>
<organism evidence="18 19">
    <name type="scientific">Candidatus Berkelbacteria bacterium RIFCSPLOWO2_01_FULL_50_28</name>
    <dbReference type="NCBI Taxonomy" id="1797471"/>
    <lineage>
        <taxon>Bacteria</taxon>
        <taxon>Candidatus Berkelbacteria</taxon>
    </lineage>
</organism>
<keyword evidence="8" id="KW-0863">Zinc-finger</keyword>
<dbReference type="Pfam" id="PF17760">
    <property type="entry name" value="UvrA_inter"/>
    <property type="match status" value="1"/>
</dbReference>
<dbReference type="PROSITE" id="PS00211">
    <property type="entry name" value="ABC_TRANSPORTER_1"/>
    <property type="match status" value="2"/>
</dbReference>
<dbReference type="Gene3D" id="3.30.1490.20">
    <property type="entry name" value="ATP-grasp fold, A domain"/>
    <property type="match status" value="1"/>
</dbReference>
<evidence type="ECO:0000256" key="9">
    <source>
        <dbReference type="ARBA" id="ARBA00022833"/>
    </source>
</evidence>
<evidence type="ECO:0000313" key="19">
    <source>
        <dbReference type="Proteomes" id="UP000177481"/>
    </source>
</evidence>
<accession>A0A1F5ECQ4</accession>
<evidence type="ECO:0000256" key="2">
    <source>
        <dbReference type="ARBA" id="ARBA00022490"/>
    </source>
</evidence>
<dbReference type="InterPro" id="IPR013815">
    <property type="entry name" value="ATP_grasp_subdomain_1"/>
</dbReference>
<dbReference type="NCBIfam" id="TIGR00630">
    <property type="entry name" value="uvra"/>
    <property type="match status" value="1"/>
</dbReference>
<dbReference type="Pfam" id="PF17755">
    <property type="entry name" value="UvrA_DNA-bind"/>
    <property type="match status" value="1"/>
</dbReference>